<feature type="domain" description="CYTH" evidence="1">
    <location>
        <begin position="2"/>
        <end position="149"/>
    </location>
</feature>
<organism evidence="2 3">
    <name type="scientific">Spectribacter acetivorans</name>
    <dbReference type="NCBI Taxonomy" id="3075603"/>
    <lineage>
        <taxon>Bacteria</taxon>
        <taxon>Pseudomonadati</taxon>
        <taxon>Pseudomonadota</taxon>
        <taxon>Gammaproteobacteria</taxon>
        <taxon>Salinisphaerales</taxon>
        <taxon>Salinisphaeraceae</taxon>
        <taxon>Spectribacter</taxon>
    </lineage>
</organism>
<dbReference type="Proteomes" id="UP001259982">
    <property type="component" value="Unassembled WGS sequence"/>
</dbReference>
<proteinExistence type="predicted"/>
<dbReference type="RefSeq" id="WP_311656373.1">
    <property type="nucleotide sequence ID" value="NZ_JAVRHY010000001.1"/>
</dbReference>
<protein>
    <submittedName>
        <fullName evidence="2">CYTH domain-containing protein</fullName>
    </submittedName>
</protein>
<accession>A0ABU3B446</accession>
<keyword evidence="3" id="KW-1185">Reference proteome</keyword>
<dbReference type="SUPFAM" id="SSF55154">
    <property type="entry name" value="CYTH-like phosphatases"/>
    <property type="match status" value="1"/>
</dbReference>
<dbReference type="SMART" id="SM01118">
    <property type="entry name" value="CYTH"/>
    <property type="match status" value="1"/>
</dbReference>
<evidence type="ECO:0000313" key="2">
    <source>
        <dbReference type="EMBL" id="MDT0616875.1"/>
    </source>
</evidence>
<gene>
    <name evidence="2" type="ORF">RM531_00165</name>
</gene>
<dbReference type="PANTHER" id="PTHR40114:SF1">
    <property type="entry name" value="SLR0698 PROTEIN"/>
    <property type="match status" value="1"/>
</dbReference>
<dbReference type="Pfam" id="PF01928">
    <property type="entry name" value="CYTH"/>
    <property type="match status" value="1"/>
</dbReference>
<dbReference type="PROSITE" id="PS51707">
    <property type="entry name" value="CYTH"/>
    <property type="match status" value="1"/>
</dbReference>
<dbReference type="EMBL" id="JAVRHY010000001">
    <property type="protein sequence ID" value="MDT0616875.1"/>
    <property type="molecule type" value="Genomic_DNA"/>
</dbReference>
<dbReference type="PANTHER" id="PTHR40114">
    <property type="entry name" value="SLR0698 PROTEIN"/>
    <property type="match status" value="1"/>
</dbReference>
<dbReference type="PIRSF" id="PIRSF016487">
    <property type="entry name" value="CYTH_UCP016487"/>
    <property type="match status" value="1"/>
</dbReference>
<dbReference type="CDD" id="cd07891">
    <property type="entry name" value="CYTH-like_CthTTM-like_1"/>
    <property type="match status" value="1"/>
</dbReference>
<evidence type="ECO:0000259" key="1">
    <source>
        <dbReference type="PROSITE" id="PS51707"/>
    </source>
</evidence>
<dbReference type="InterPro" id="IPR023577">
    <property type="entry name" value="CYTH_domain"/>
</dbReference>
<evidence type="ECO:0000313" key="3">
    <source>
        <dbReference type="Proteomes" id="UP001259982"/>
    </source>
</evidence>
<sequence>MATEIDRKFLTADESWRNQVESSRLLCQGYLNDPGRASVRVRIDGEQANLNIKAAVKGAARAEYEYPIPLADARAMLAELCVHPPVEKRRHLLRHGAHLWEIDEFAGANAGLVVAEVELGAVDEPFEKPAWLGSEVTELRRYYNHALAITPYRDWPANER</sequence>
<name>A0ABU3B446_9GAMM</name>
<reference evidence="2 3" key="1">
    <citation type="submission" date="2023-09" db="EMBL/GenBank/DDBJ databases">
        <authorList>
            <person name="Rey-Velasco X."/>
        </authorList>
    </citation>
    <scope>NUCLEOTIDE SEQUENCE [LARGE SCALE GENOMIC DNA]</scope>
    <source>
        <strain evidence="2 3">P385</strain>
    </source>
</reference>
<comment type="caution">
    <text evidence="2">The sequence shown here is derived from an EMBL/GenBank/DDBJ whole genome shotgun (WGS) entry which is preliminary data.</text>
</comment>
<dbReference type="InterPro" id="IPR012042">
    <property type="entry name" value="NeuTTM/CthTTM-like"/>
</dbReference>
<dbReference type="InterPro" id="IPR033469">
    <property type="entry name" value="CYTH-like_dom_sf"/>
</dbReference>
<dbReference type="Gene3D" id="2.40.320.10">
    <property type="entry name" value="Hypothetical Protein Pfu-838710-001"/>
    <property type="match status" value="1"/>
</dbReference>